<keyword evidence="2" id="KW-1185">Reference proteome</keyword>
<reference evidence="1 2" key="1">
    <citation type="submission" date="2018-12" db="EMBL/GenBank/DDBJ databases">
        <title>Dyella dinghuensis sp. nov. DHOA06 and Dyella choica sp. nov. 4M-K27, isolated from forest soil.</title>
        <authorList>
            <person name="Qiu L.-H."/>
            <person name="Gao Z.-H."/>
        </authorList>
    </citation>
    <scope>NUCLEOTIDE SEQUENCE [LARGE SCALE GENOMIC DNA]</scope>
    <source>
        <strain evidence="1 2">DHOA06</strain>
    </source>
</reference>
<dbReference type="EMBL" id="RYZR01000006">
    <property type="protein sequence ID" value="RUL63122.1"/>
    <property type="molecule type" value="Genomic_DNA"/>
</dbReference>
<organism evidence="1 2">
    <name type="scientific">Dyella dinghuensis</name>
    <dbReference type="NCBI Taxonomy" id="1920169"/>
    <lineage>
        <taxon>Bacteria</taxon>
        <taxon>Pseudomonadati</taxon>
        <taxon>Pseudomonadota</taxon>
        <taxon>Gammaproteobacteria</taxon>
        <taxon>Lysobacterales</taxon>
        <taxon>Rhodanobacteraceae</taxon>
        <taxon>Dyella</taxon>
    </lineage>
</organism>
<evidence type="ECO:0000313" key="2">
    <source>
        <dbReference type="Proteomes" id="UP000267077"/>
    </source>
</evidence>
<name>A0A3S0PDW1_9GAMM</name>
<sequence length="345" mass="39611">MTNTRAPLRVNLVVRDNGLGLTRDAQLLTDALKANGCDVHVTSLGEKDEQLRWRYGRGRRVFFSHWRHAWARMRGRAPYDVNIMFEHLWPLHLPLARYNIALPNPEWFDSKDARHLRRMDHVWAKTRYAQKLFEDMGCTTSFVGFDSDDNYDPQVPRTRRFFHLAGGSRIKGTERLLALWRKHPEWPQLTVLQNPVCATPGPAQANIRHCVEYIAPEALREFQNAHAFHLCPSEAEGWGHYVVEGMGVGAVVITVDAPPMNELVSAERGLLVACREAGTMGHTVTWHFDEAAMERAIEDAMQMSDEELRDRGHRARDWFARNHAEFARRVGNALTEILPIHNKVL</sequence>
<dbReference type="AlphaFoldDB" id="A0A3S0PDW1"/>
<comment type="caution">
    <text evidence="1">The sequence shown here is derived from an EMBL/GenBank/DDBJ whole genome shotgun (WGS) entry which is preliminary data.</text>
</comment>
<dbReference type="Gene3D" id="3.40.50.2000">
    <property type="entry name" value="Glycogen Phosphorylase B"/>
    <property type="match status" value="1"/>
</dbReference>
<accession>A0A3S0PDW1</accession>
<gene>
    <name evidence="1" type="ORF">EKH79_11960</name>
</gene>
<dbReference type="GO" id="GO:0016740">
    <property type="term" value="F:transferase activity"/>
    <property type="evidence" value="ECO:0007669"/>
    <property type="project" value="UniProtKB-KW"/>
</dbReference>
<dbReference type="Proteomes" id="UP000267077">
    <property type="component" value="Unassembled WGS sequence"/>
</dbReference>
<protein>
    <submittedName>
        <fullName evidence="1">Glycosyl transferase family 1</fullName>
    </submittedName>
</protein>
<evidence type="ECO:0000313" key="1">
    <source>
        <dbReference type="EMBL" id="RUL63122.1"/>
    </source>
</evidence>
<dbReference type="RefSeq" id="WP_126674059.1">
    <property type="nucleotide sequence ID" value="NZ_RYZR01000006.1"/>
</dbReference>
<dbReference type="SUPFAM" id="SSF53756">
    <property type="entry name" value="UDP-Glycosyltransferase/glycogen phosphorylase"/>
    <property type="match status" value="1"/>
</dbReference>
<dbReference type="OrthoDB" id="654660at2"/>
<proteinExistence type="predicted"/>
<keyword evidence="1" id="KW-0808">Transferase</keyword>